<protein>
    <submittedName>
        <fullName evidence="1">Uncharacterized protein</fullName>
    </submittedName>
</protein>
<evidence type="ECO:0000313" key="3">
    <source>
        <dbReference type="EMBL" id="CAE0321364.1"/>
    </source>
</evidence>
<dbReference type="EMBL" id="HBIH01004540">
    <property type="protein sequence ID" value="CAE0321363.1"/>
    <property type="molecule type" value="Transcribed_RNA"/>
</dbReference>
<evidence type="ECO:0000313" key="4">
    <source>
        <dbReference type="EMBL" id="CAE0321365.1"/>
    </source>
</evidence>
<dbReference type="EMBL" id="HBIH01004541">
    <property type="protein sequence ID" value="CAE0321364.1"/>
    <property type="molecule type" value="Transcribed_RNA"/>
</dbReference>
<reference evidence="1" key="1">
    <citation type="submission" date="2021-01" db="EMBL/GenBank/DDBJ databases">
        <authorList>
            <person name="Corre E."/>
            <person name="Pelletier E."/>
            <person name="Niang G."/>
            <person name="Scheremetjew M."/>
            <person name="Finn R."/>
            <person name="Kale V."/>
            <person name="Holt S."/>
            <person name="Cochrane G."/>
            <person name="Meng A."/>
            <person name="Brown T."/>
            <person name="Cohen L."/>
        </authorList>
    </citation>
    <scope>NUCLEOTIDE SEQUENCE</scope>
    <source>
        <strain evidence="1">S3</strain>
    </source>
</reference>
<evidence type="ECO:0000313" key="2">
    <source>
        <dbReference type="EMBL" id="CAE0321363.1"/>
    </source>
</evidence>
<evidence type="ECO:0000313" key="1">
    <source>
        <dbReference type="EMBL" id="CAE0321362.1"/>
    </source>
</evidence>
<dbReference type="EMBL" id="HBIH01004539">
    <property type="protein sequence ID" value="CAE0321362.1"/>
    <property type="molecule type" value="Transcribed_RNA"/>
</dbReference>
<gene>
    <name evidence="1" type="ORF">SINC0208_LOCUS1943</name>
    <name evidence="2" type="ORF">SINC0208_LOCUS1944</name>
    <name evidence="3" type="ORF">SINC0208_LOCUS1945</name>
    <name evidence="4" type="ORF">SINC0208_LOCUS1946</name>
</gene>
<dbReference type="AlphaFoldDB" id="A0A7S3IFU4"/>
<sequence length="170" mass="18462">MGVIATAQCSEGIHAQTQTQPYQVVGKHTRVRKISLALFELLVRLGLGQAIERQAEENEPEPLEELELVLEEGTALAGDFVQIEDHEAHRDEESDEVLLVGGLVYSSKTAHQDHGNHLRALAQHHEGEAHHFHGVVAAVHGAEIQNGHDYVAGGEGLRQGALAGDDYNYG</sequence>
<dbReference type="EMBL" id="HBIH01004542">
    <property type="protein sequence ID" value="CAE0321365.1"/>
    <property type="molecule type" value="Transcribed_RNA"/>
</dbReference>
<organism evidence="1">
    <name type="scientific">Strombidium inclinatum</name>
    <dbReference type="NCBI Taxonomy" id="197538"/>
    <lineage>
        <taxon>Eukaryota</taxon>
        <taxon>Sar</taxon>
        <taxon>Alveolata</taxon>
        <taxon>Ciliophora</taxon>
        <taxon>Intramacronucleata</taxon>
        <taxon>Spirotrichea</taxon>
        <taxon>Oligotrichia</taxon>
        <taxon>Strombidiidae</taxon>
        <taxon>Strombidium</taxon>
    </lineage>
</organism>
<accession>A0A7S3IFU4</accession>
<proteinExistence type="predicted"/>
<name>A0A7S3IFU4_9SPIT</name>